<reference evidence="6" key="2">
    <citation type="journal article" date="2021" name="PeerJ">
        <title>Extensive microbial diversity within the chicken gut microbiome revealed by metagenomics and culture.</title>
        <authorList>
            <person name="Gilroy R."/>
            <person name="Ravi A."/>
            <person name="Getino M."/>
            <person name="Pursley I."/>
            <person name="Horton D.L."/>
            <person name="Alikhan N.F."/>
            <person name="Baker D."/>
            <person name="Gharbi K."/>
            <person name="Hall N."/>
            <person name="Watson M."/>
            <person name="Adriaenssens E.M."/>
            <person name="Foster-Nyarko E."/>
            <person name="Jarju S."/>
            <person name="Secka A."/>
            <person name="Antonio M."/>
            <person name="Oren A."/>
            <person name="Chaudhuri R.R."/>
            <person name="La Ragione R."/>
            <person name="Hildebrand F."/>
            <person name="Pallen M.J."/>
        </authorList>
    </citation>
    <scope>NUCLEOTIDE SEQUENCE</scope>
    <source>
        <strain evidence="6">10669</strain>
    </source>
</reference>
<name>A0A9D1T1A6_9BACT</name>
<dbReference type="InterPro" id="IPR052032">
    <property type="entry name" value="ATP-dep_AA_Ligase"/>
</dbReference>
<dbReference type="AlphaFoldDB" id="A0A9D1T1A6"/>
<dbReference type="Gene3D" id="3.30.470.20">
    <property type="entry name" value="ATP-grasp fold, B domain"/>
    <property type="match status" value="1"/>
</dbReference>
<dbReference type="PANTHER" id="PTHR43585">
    <property type="entry name" value="FUMIPYRROLE BIOSYNTHESIS PROTEIN C"/>
    <property type="match status" value="1"/>
</dbReference>
<evidence type="ECO:0000256" key="1">
    <source>
        <dbReference type="ARBA" id="ARBA00022598"/>
    </source>
</evidence>
<keyword evidence="1" id="KW-0436">Ligase</keyword>
<dbReference type="PROSITE" id="PS50975">
    <property type="entry name" value="ATP_GRASP"/>
    <property type="match status" value="1"/>
</dbReference>
<reference evidence="6" key="1">
    <citation type="submission" date="2020-10" db="EMBL/GenBank/DDBJ databases">
        <authorList>
            <person name="Gilroy R."/>
        </authorList>
    </citation>
    <scope>NUCLEOTIDE SEQUENCE</scope>
    <source>
        <strain evidence="6">10669</strain>
    </source>
</reference>
<evidence type="ECO:0000259" key="5">
    <source>
        <dbReference type="PROSITE" id="PS50975"/>
    </source>
</evidence>
<dbReference type="InterPro" id="IPR011761">
    <property type="entry name" value="ATP-grasp"/>
</dbReference>
<sequence>MNFIFVSPQFPRTYWNFCDRLKRNGANVLGIGDAPYEALPPETRNALTEYYRVNDMENYDEVFRAVAFFSFKYGKIDWIESNNEHWLEQDARLRTDFNVRTGVGADEIRAYKSKSAMKAFYAAGGVPTARFRRATTFEDARAFAREVGFPLIVKPDVGVGAANTWSLHGEDELRGFFENLPREPYVMEEFVRGDICSFDAITDGNCNILFESMTVWPPSIMDIVNFDLDLAYYVSKDIPETLRTLGRKTVAAFGARRRFVHLEFFRLTEAREGLGGVGDFVALEVNMRPAGGYTPDMMNFAHGTDVYQIWADMVVYGERRVPAGTQDCCCVYASRKDGKTYAHAHDEILARYGNRIVMCERMPELMVRTMGNQMYTAKLDTEDDVRAFIRFVHE</sequence>
<gene>
    <name evidence="6" type="ORF">IAC75_03780</name>
</gene>
<dbReference type="SMART" id="SM01209">
    <property type="entry name" value="GARS_A"/>
    <property type="match status" value="1"/>
</dbReference>
<accession>A0A9D1T1A6</accession>
<dbReference type="GO" id="GO:0016874">
    <property type="term" value="F:ligase activity"/>
    <property type="evidence" value="ECO:0007669"/>
    <property type="project" value="UniProtKB-KW"/>
</dbReference>
<keyword evidence="2 4" id="KW-0547">Nucleotide-binding</keyword>
<dbReference type="Gene3D" id="3.40.50.20">
    <property type="match status" value="1"/>
</dbReference>
<organism evidence="6 7">
    <name type="scientific">Candidatus Spyradosoma merdigallinarum</name>
    <dbReference type="NCBI Taxonomy" id="2840950"/>
    <lineage>
        <taxon>Bacteria</taxon>
        <taxon>Pseudomonadati</taxon>
        <taxon>Verrucomicrobiota</taxon>
        <taxon>Opitutia</taxon>
        <taxon>Opitutia incertae sedis</taxon>
        <taxon>Candidatus Spyradosoma</taxon>
    </lineage>
</organism>
<dbReference type="EMBL" id="DVOG01000095">
    <property type="protein sequence ID" value="HIV04254.1"/>
    <property type="molecule type" value="Genomic_DNA"/>
</dbReference>
<keyword evidence="3 4" id="KW-0067">ATP-binding</keyword>
<evidence type="ECO:0000313" key="7">
    <source>
        <dbReference type="Proteomes" id="UP000886812"/>
    </source>
</evidence>
<protein>
    <submittedName>
        <fullName evidence="6">Carbamoylphosphate synthase large subunit</fullName>
    </submittedName>
</protein>
<dbReference type="GO" id="GO:0005524">
    <property type="term" value="F:ATP binding"/>
    <property type="evidence" value="ECO:0007669"/>
    <property type="project" value="UniProtKB-UniRule"/>
</dbReference>
<feature type="domain" description="ATP-grasp" evidence="5">
    <location>
        <begin position="118"/>
        <end position="315"/>
    </location>
</feature>
<comment type="caution">
    <text evidence="6">The sequence shown here is derived from an EMBL/GenBank/DDBJ whole genome shotgun (WGS) entry which is preliminary data.</text>
</comment>
<dbReference type="Gene3D" id="3.30.1490.20">
    <property type="entry name" value="ATP-grasp fold, A domain"/>
    <property type="match status" value="1"/>
</dbReference>
<proteinExistence type="predicted"/>
<evidence type="ECO:0000256" key="4">
    <source>
        <dbReference type="PROSITE-ProRule" id="PRU00409"/>
    </source>
</evidence>
<dbReference type="GO" id="GO:0046872">
    <property type="term" value="F:metal ion binding"/>
    <property type="evidence" value="ECO:0007669"/>
    <property type="project" value="InterPro"/>
</dbReference>
<dbReference type="SUPFAM" id="SSF56059">
    <property type="entry name" value="Glutathione synthetase ATP-binding domain-like"/>
    <property type="match status" value="1"/>
</dbReference>
<evidence type="ECO:0000313" key="6">
    <source>
        <dbReference type="EMBL" id="HIV04254.1"/>
    </source>
</evidence>
<dbReference type="InterPro" id="IPR013815">
    <property type="entry name" value="ATP_grasp_subdomain_1"/>
</dbReference>
<evidence type="ECO:0000256" key="3">
    <source>
        <dbReference type="ARBA" id="ARBA00022840"/>
    </source>
</evidence>
<evidence type="ECO:0000256" key="2">
    <source>
        <dbReference type="ARBA" id="ARBA00022741"/>
    </source>
</evidence>
<dbReference type="Proteomes" id="UP000886812">
    <property type="component" value="Unassembled WGS sequence"/>
</dbReference>
<dbReference type="PANTHER" id="PTHR43585:SF2">
    <property type="entry name" value="ATP-GRASP ENZYME FSQD"/>
    <property type="match status" value="1"/>
</dbReference>